<keyword evidence="1" id="KW-1133">Transmembrane helix</keyword>
<dbReference type="PATRIC" id="fig|1262666.3.peg.2589"/>
<evidence type="ECO:0000313" key="2">
    <source>
        <dbReference type="EMBL" id="EMG36538.1"/>
    </source>
</evidence>
<evidence type="ECO:0000313" key="3">
    <source>
        <dbReference type="Proteomes" id="UP000011922"/>
    </source>
</evidence>
<evidence type="ECO:0000256" key="1">
    <source>
        <dbReference type="SAM" id="Phobius"/>
    </source>
</evidence>
<comment type="caution">
    <text evidence="2">The sequence shown here is derived from an EMBL/GenBank/DDBJ whole genome shotgun (WGS) entry which is preliminary data.</text>
</comment>
<proteinExistence type="predicted"/>
<keyword evidence="1" id="KW-0812">Transmembrane</keyword>
<feature type="transmembrane region" description="Helical" evidence="1">
    <location>
        <begin position="18"/>
        <end position="37"/>
    </location>
</feature>
<dbReference type="Proteomes" id="UP000011922">
    <property type="component" value="Unassembled WGS sequence"/>
</dbReference>
<dbReference type="EMBL" id="AOSV01000029">
    <property type="protein sequence ID" value="EMG36538.1"/>
    <property type="molecule type" value="Genomic_DNA"/>
</dbReference>
<reference evidence="2 3" key="1">
    <citation type="journal article" date="2013" name="Genome Announc.">
        <title>Draft Genome Sequence for Desulfovibrio africanus Strain PCS.</title>
        <authorList>
            <person name="Brown S.D."/>
            <person name="Utturkar S.M."/>
            <person name="Arkin A.P."/>
            <person name="Deutschbauer A.M."/>
            <person name="Elias D.A."/>
            <person name="Hazen T.C."/>
            <person name="Chakraborty R."/>
        </authorList>
    </citation>
    <scope>NUCLEOTIDE SEQUENCE [LARGE SCALE GENOMIC DNA]</scope>
    <source>
        <strain evidence="2 3">PCS</strain>
    </source>
</reference>
<sequence>MQKKKEFDFFDKPQNRRLLWILLWVTCGLTVILELVAHPEHHFGFADIFGFNALLGFVACAILIVVAKLLGFFLKKPEDYYDE</sequence>
<organism evidence="2 3">
    <name type="scientific">Desulfocurvibacter africanus PCS</name>
    <dbReference type="NCBI Taxonomy" id="1262666"/>
    <lineage>
        <taxon>Bacteria</taxon>
        <taxon>Pseudomonadati</taxon>
        <taxon>Thermodesulfobacteriota</taxon>
        <taxon>Desulfovibrionia</taxon>
        <taxon>Desulfovibrionales</taxon>
        <taxon>Desulfovibrionaceae</taxon>
        <taxon>Desulfocurvibacter</taxon>
    </lineage>
</organism>
<name>M5Q1G8_DESAF</name>
<feature type="transmembrane region" description="Helical" evidence="1">
    <location>
        <begin position="49"/>
        <end position="74"/>
    </location>
</feature>
<accession>M5Q1G8</accession>
<keyword evidence="1" id="KW-0472">Membrane</keyword>
<dbReference type="RefSeq" id="WP_005987786.1">
    <property type="nucleotide sequence ID" value="NZ_AOSV01000029.1"/>
</dbReference>
<protein>
    <submittedName>
        <fullName evidence="2">Uncharacterized protein</fullName>
    </submittedName>
</protein>
<dbReference type="AlphaFoldDB" id="M5Q1G8"/>
<dbReference type="OrthoDB" id="282116at2"/>
<gene>
    <name evidence="2" type="ORF">PCS_02550</name>
</gene>